<dbReference type="Pfam" id="PF04909">
    <property type="entry name" value="Amidohydro_2"/>
    <property type="match status" value="1"/>
</dbReference>
<protein>
    <recommendedName>
        <fullName evidence="1">Amidohydrolase-related domain-containing protein</fullName>
    </recommendedName>
</protein>
<evidence type="ECO:0000313" key="3">
    <source>
        <dbReference type="Proteomes" id="UP000248057"/>
    </source>
</evidence>
<dbReference type="InterPro" id="IPR032466">
    <property type="entry name" value="Metal_Hydrolase"/>
</dbReference>
<comment type="caution">
    <text evidence="2">The sequence shown here is derived from an EMBL/GenBank/DDBJ whole genome shotgun (WGS) entry which is preliminary data.</text>
</comment>
<dbReference type="GeneID" id="86062624"/>
<dbReference type="AlphaFoldDB" id="A0A2V3Y1X9"/>
<dbReference type="GO" id="GO:0016787">
    <property type="term" value="F:hydrolase activity"/>
    <property type="evidence" value="ECO:0007669"/>
    <property type="project" value="InterPro"/>
</dbReference>
<dbReference type="Gene3D" id="3.20.20.140">
    <property type="entry name" value="Metal-dependent hydrolases"/>
    <property type="match status" value="1"/>
</dbReference>
<accession>A0A2V3Y1X9</accession>
<dbReference type="Proteomes" id="UP000248057">
    <property type="component" value="Unassembled WGS sequence"/>
</dbReference>
<dbReference type="SUPFAM" id="SSF51556">
    <property type="entry name" value="Metallo-dependent hydrolases"/>
    <property type="match status" value="1"/>
</dbReference>
<evidence type="ECO:0000259" key="1">
    <source>
        <dbReference type="Pfam" id="PF04909"/>
    </source>
</evidence>
<dbReference type="RefSeq" id="WP_243005102.1">
    <property type="nucleotide sequence ID" value="NZ_JAQETU010000003.1"/>
</dbReference>
<name>A0A2V3Y1X9_9FIRM</name>
<evidence type="ECO:0000313" key="2">
    <source>
        <dbReference type="EMBL" id="PXX52137.1"/>
    </source>
</evidence>
<gene>
    <name evidence="2" type="ORF">DFR60_108223</name>
</gene>
<keyword evidence="3" id="KW-1185">Reference proteome</keyword>
<feature type="domain" description="Amidohydrolase-related" evidence="1">
    <location>
        <begin position="32"/>
        <end position="281"/>
    </location>
</feature>
<proteinExistence type="predicted"/>
<dbReference type="InterPro" id="IPR006680">
    <property type="entry name" value="Amidohydro-rel"/>
</dbReference>
<organism evidence="2 3">
    <name type="scientific">Hungatella effluvii</name>
    <dbReference type="NCBI Taxonomy" id="1096246"/>
    <lineage>
        <taxon>Bacteria</taxon>
        <taxon>Bacillati</taxon>
        <taxon>Bacillota</taxon>
        <taxon>Clostridia</taxon>
        <taxon>Lachnospirales</taxon>
        <taxon>Lachnospiraceae</taxon>
        <taxon>Hungatella</taxon>
    </lineage>
</organism>
<sequence length="293" mass="33500">MMKKIDIHLHVALEDCARIYNHVKFSGCAAMKEHLSQLGIVHAVIMSLEIQDDAMISNHAAAEIARRFPETYSWFCNIPTGVKEPYSYLKRMKEQGAKGLGEWVTHLPLTHPYMEEIMGACEDLELPILFHISPEPENQYGIIDEPGLFLLEEALKKFPRLMMIGHSQPFWYEISKNRTENEKERQGYPEGPVEAGGRLIDLMDHYPNLHGDLSANSGGNAIMRDPQFGLDFMEKYQDRLFFGTDMANISMEFPLGRWLDKKAETGKISKEAYSKICAKNACKKILKETMRNV</sequence>
<dbReference type="EMBL" id="QJKD01000008">
    <property type="protein sequence ID" value="PXX52137.1"/>
    <property type="molecule type" value="Genomic_DNA"/>
</dbReference>
<reference evidence="2 3" key="1">
    <citation type="submission" date="2018-05" db="EMBL/GenBank/DDBJ databases">
        <title>Genomic Encyclopedia of Type Strains, Phase IV (KMG-IV): sequencing the most valuable type-strain genomes for metagenomic binning, comparative biology and taxonomic classification.</title>
        <authorList>
            <person name="Goeker M."/>
        </authorList>
    </citation>
    <scope>NUCLEOTIDE SEQUENCE [LARGE SCALE GENOMIC DNA]</scope>
    <source>
        <strain evidence="2 3">DSM 24995</strain>
    </source>
</reference>